<dbReference type="PANTHER" id="PTHR14042:SF24">
    <property type="entry name" value="PROTEIN DOPEY-1 HOMOLOG"/>
    <property type="match status" value="1"/>
</dbReference>
<evidence type="ECO:0000259" key="10">
    <source>
        <dbReference type="Pfam" id="PF24598"/>
    </source>
</evidence>
<dbReference type="OMA" id="LHHGCNF"/>
<dbReference type="EnsemblMetazoa" id="CapteT134195">
    <property type="protein sequence ID" value="CapteP134195"/>
    <property type="gene ID" value="CapteG134195"/>
</dbReference>
<feature type="domain" description="DOP1 N-terminal" evidence="8">
    <location>
        <begin position="11"/>
        <end position="296"/>
    </location>
</feature>
<dbReference type="InterPro" id="IPR056459">
    <property type="entry name" value="TPR_DOP1"/>
</dbReference>
<keyword evidence="2" id="KW-0813">Transport</keyword>
<dbReference type="EMBL" id="KB294417">
    <property type="protein sequence ID" value="ELU14591.1"/>
    <property type="molecule type" value="Genomic_DNA"/>
</dbReference>
<reference evidence="12 14" key="2">
    <citation type="journal article" date="2013" name="Nature">
        <title>Insights into bilaterian evolution from three spiralian genomes.</title>
        <authorList>
            <person name="Simakov O."/>
            <person name="Marletaz F."/>
            <person name="Cho S.J."/>
            <person name="Edsinger-Gonzales E."/>
            <person name="Havlak P."/>
            <person name="Hellsten U."/>
            <person name="Kuo D.H."/>
            <person name="Larsson T."/>
            <person name="Lv J."/>
            <person name="Arendt D."/>
            <person name="Savage R."/>
            <person name="Osoegawa K."/>
            <person name="de Jong P."/>
            <person name="Grimwood J."/>
            <person name="Chapman J.A."/>
            <person name="Shapiro H."/>
            <person name="Aerts A."/>
            <person name="Otillar R.P."/>
            <person name="Terry A.Y."/>
            <person name="Boore J.L."/>
            <person name="Grigoriev I.V."/>
            <person name="Lindberg D.R."/>
            <person name="Seaver E.C."/>
            <person name="Weisblat D.A."/>
            <person name="Putnam N.H."/>
            <person name="Rokhsar D.S."/>
        </authorList>
    </citation>
    <scope>NUCLEOTIDE SEQUENCE</scope>
    <source>
        <strain evidence="12 14">I ESC-2004</strain>
    </source>
</reference>
<comment type="similarity">
    <text evidence="6">Belongs to the DOP1 family.</text>
</comment>
<dbReference type="Pfam" id="PF24601">
    <property type="entry name" value="TPR_DOP1"/>
    <property type="match status" value="1"/>
</dbReference>
<dbReference type="InterPro" id="IPR056458">
    <property type="entry name" value="TPR_DOP1_M"/>
</dbReference>
<dbReference type="OrthoDB" id="297643at2759"/>
<dbReference type="GO" id="GO:0005768">
    <property type="term" value="C:endosome"/>
    <property type="evidence" value="ECO:0007669"/>
    <property type="project" value="TreeGrafter"/>
</dbReference>
<evidence type="ECO:0000256" key="2">
    <source>
        <dbReference type="ARBA" id="ARBA00022448"/>
    </source>
</evidence>
<dbReference type="InterPro" id="IPR016024">
    <property type="entry name" value="ARM-type_fold"/>
</dbReference>
<keyword evidence="14" id="KW-1185">Reference proteome</keyword>
<feature type="domain" description="DOP1-like C-terminal" evidence="10">
    <location>
        <begin position="1672"/>
        <end position="2026"/>
    </location>
</feature>
<dbReference type="Pfam" id="PF24597">
    <property type="entry name" value="TPR_DOP1_M"/>
    <property type="match status" value="1"/>
</dbReference>
<dbReference type="GO" id="GO:0005802">
    <property type="term" value="C:trans-Golgi network"/>
    <property type="evidence" value="ECO:0007669"/>
    <property type="project" value="TreeGrafter"/>
</dbReference>
<protein>
    <submittedName>
        <fullName evidence="12 13">Uncharacterized protein</fullName>
    </submittedName>
</protein>
<dbReference type="EMBL" id="AMQN01000695">
    <property type="status" value="NOT_ANNOTATED_CDS"/>
    <property type="molecule type" value="Genomic_DNA"/>
</dbReference>
<evidence type="ECO:0000259" key="11">
    <source>
        <dbReference type="Pfam" id="PF24601"/>
    </source>
</evidence>
<keyword evidence="5" id="KW-0472">Membrane</keyword>
<comment type="subcellular location">
    <subcellularLocation>
        <location evidence="1">Golgi apparatus membrane</location>
        <topology evidence="1">Peripheral membrane protein</topology>
    </subcellularLocation>
</comment>
<organism evidence="12">
    <name type="scientific">Capitella teleta</name>
    <name type="common">Polychaete worm</name>
    <dbReference type="NCBI Taxonomy" id="283909"/>
    <lineage>
        <taxon>Eukaryota</taxon>
        <taxon>Metazoa</taxon>
        <taxon>Spiralia</taxon>
        <taxon>Lophotrochozoa</taxon>
        <taxon>Annelida</taxon>
        <taxon>Polychaeta</taxon>
        <taxon>Sedentaria</taxon>
        <taxon>Scolecida</taxon>
        <taxon>Capitellidae</taxon>
        <taxon>Capitella</taxon>
    </lineage>
</organism>
<evidence type="ECO:0000256" key="4">
    <source>
        <dbReference type="ARBA" id="ARBA00023034"/>
    </source>
</evidence>
<proteinExistence type="inferred from homology"/>
<sequence>MNLEECELLADSKYRAYIAQVEKTLRNFESTSEWADLIAALGKLNKVLSAHVKYPVIPKRVTIGKRLAQCLHPALPSGVHLKALETYDIIFKCIGTPRLASDLFTYSAGLFPLLAHAALNVKPALLLLYETHFVPLGKHIKPALSGLLLGLLPGLEEGSESFDRTVALLEEFCEAAEPTYFYACVWECVLSSSAVRLAAINYVLLHFSRKQSMEDQIHFMGSNVDLLVEALVLSMQDQSVLVQRSALELLLVAFPMHNSQLTRPDMIKLCSAAVKVVLRRDMSLNRRLYAWLLGTDSGGNPLPSRADTISTCSEPEMDYFFFFSREILVAGIKICINETRESAIPSGGKPLGHLRPFRILISLLDRAEVGCSVLEDIMIDVFRCMYRECAVLSSSTVQNGDASVTSLGRKKDGKTRREDRLMLVEVVKTANLLFGAFEPHYMWDFIGRTFELACQEAGTSRKAKCYTEEKNICINELCILVDFLLDKVSLEVYTETQTEYLPELLRTITQSLCVSCINLRDSEMKNSLQLCSKILSRVLPSMAPVGGYEIEGSPFRHKPEPIEEKEEEEEEIEDDCEDNLVPPPSQLPRQSSTPDNMECVRRVNLTDLPSTVAEAFLCACQLLVEFSSLPMYCTDYQQVLQTSFKTEPSFPGWLRLLMTCACFVDNFCIQTAAVSTMIDLIGLTQSVLNLCDSESATPPVAVPEGQRSRSNSEGTVSVVIIPAISPKHLQMLNKQTSFYKAVAMNLWNCLSESTPACHTRAVELLDHLHQLAPETWICENVIGNGLLSDDKAVKVEAYKRFTILWHLLRDRGSTSSPGKTIRTFDRSMFLMLDSLHLDTHPCRSLTQTWLTHSVQRGDIARILEPILLILLHPDTARISIQHVSIHQPKRVRIASDISDDPLDEAETKIYAISSEGGNVIYHVSNTPKAPPSASKENRTFAMTSISEAGHRAKTAKTKMETELHFEKVSASDLNVRVNPFGSASSADRVVFEGYEIPPSQKFHLQNVKRLDAETCKKEGIFFTEDQDGTDESDLTMEVRDEAERTDDEKSTEEIVAEIIAEMINKVLSEKEVEEEEEVKEEESKRGEEAVDGGSEQLLNSIEGRMSEIDESDEEREEAPSIHPLHTHILLYGQKFDAQRTLYALSCLKTLLTATPRLATCAIATTNVSSAQTVHATQVQHLLLRHRRSVFGKSFFSEFPAEALSTFRSTMFIEVLLSLCLYFIRSYYPNLMMSKLTESELNGNKEVQVLSCEVLTLLLQELVNLGKDSGRGFATYIHDLLAKCKIQKTLLHCVLASVYNARKKTPSPSESNFTEAVISFNEENMDGDTNDTFQVKLLKLLLVVIHLEDILMKVRGDSESLAHLPAEMEHTRAAALVPTLAKVRYFNNRPVVYQSMLLTAVLSALKQQHRSHMHRHWIATLTSALPYLGRGLSHMVVTVVNQICRNMELLSHQYDTGAMHSGGNYQPDKVPPDHVITLLEGLTTLCHYCLLDSMAQQDQPSVVNPVVEARRHLLSILPRILSALCVLWHSVQTSEHKKGSLGEDQPSWTMGPPRQVRQYILEFISPISRYHSINLMGAMAVVWNNRRQRGAFYNPKRVIPSAGDDQLLLVELISAIKVFPTDTLIQTVKQVIHNPPTTASEKVTPPSHPPLFALSHTLSSQKRTSHEVGLLQFFFAYVQRTPGAHLVDSWPSLLSLLKEGLQINLSPPGHFILLALLSEFVQKIPMFDDRKDLKDLQDILQKLLESVGEIAGASLEQTTFFRRNLVVKPGAQIDVQPEAEEAQTDHDTEGLQYSVQALVIIAELTATLLDVVYRSEEKDRVVPLLHNLMYNVFPYLKNHSPHNLPSFRACAQLLANLSEYQYTRKAWKKEAFELLLDSSFFQTDETCIGFWRTIIDNLMTHDKTTFRDLLGRVTITQGASLNLFTSKEHEIELRAQLLKRLSFTVFCSDLDQYQRSMPEIQERLSDSLRLQSVPSVQAQVFLCFRVLIMRVSPHHLTSLWPTIITELVQVLLQIEQELSPEMEDSRTRVAQIANLDPSWALQGNGVHQHQPGWLRLYLAACKLLDLALVLPADLLPQFQLYRWAFIGDTYEADDTGRRFKDQVPFFTPHITRIAKLLNARVSSNHTTLRSISLLIF</sequence>
<gene>
    <name evidence="12" type="ORF">CAPTEDRAFT_134195</name>
</gene>
<dbReference type="EMBL" id="AMQN01000694">
    <property type="status" value="NOT_ANNOTATED_CDS"/>
    <property type="molecule type" value="Genomic_DNA"/>
</dbReference>
<dbReference type="HOGENOM" id="CLU_001045_0_0_1"/>
<feature type="domain" description="DOP1-like middle TPR" evidence="9">
    <location>
        <begin position="319"/>
        <end position="538"/>
    </location>
</feature>
<dbReference type="Pfam" id="PF24598">
    <property type="entry name" value="DOP1_C"/>
    <property type="match status" value="1"/>
</dbReference>
<dbReference type="Pfam" id="PF04118">
    <property type="entry name" value="Dopey_N"/>
    <property type="match status" value="1"/>
</dbReference>
<evidence type="ECO:0000313" key="12">
    <source>
        <dbReference type="EMBL" id="ELU14591.1"/>
    </source>
</evidence>
<keyword evidence="3" id="KW-0653">Protein transport</keyword>
<evidence type="ECO:0000256" key="3">
    <source>
        <dbReference type="ARBA" id="ARBA00022927"/>
    </source>
</evidence>
<evidence type="ECO:0000256" key="1">
    <source>
        <dbReference type="ARBA" id="ARBA00004395"/>
    </source>
</evidence>
<dbReference type="GO" id="GO:0015031">
    <property type="term" value="P:protein transport"/>
    <property type="evidence" value="ECO:0007669"/>
    <property type="project" value="UniProtKB-KW"/>
</dbReference>
<feature type="compositionally biased region" description="Acidic residues" evidence="7">
    <location>
        <begin position="1071"/>
        <end position="1080"/>
    </location>
</feature>
<keyword evidence="4" id="KW-0333">Golgi apparatus</keyword>
<reference evidence="14" key="1">
    <citation type="submission" date="2012-12" db="EMBL/GenBank/DDBJ databases">
        <authorList>
            <person name="Hellsten U."/>
            <person name="Grimwood J."/>
            <person name="Chapman J.A."/>
            <person name="Shapiro H."/>
            <person name="Aerts A."/>
            <person name="Otillar R.P."/>
            <person name="Terry A.Y."/>
            <person name="Boore J.L."/>
            <person name="Simakov O."/>
            <person name="Marletaz F."/>
            <person name="Cho S.-J."/>
            <person name="Edsinger-Gonzales E."/>
            <person name="Havlak P."/>
            <person name="Kuo D.-H."/>
            <person name="Larsson T."/>
            <person name="Lv J."/>
            <person name="Arendt D."/>
            <person name="Savage R."/>
            <person name="Osoegawa K."/>
            <person name="de Jong P."/>
            <person name="Lindberg D.R."/>
            <person name="Seaver E.C."/>
            <person name="Weisblat D.A."/>
            <person name="Putnam N.H."/>
            <person name="Grigoriev I.V."/>
            <person name="Rokhsar D.S."/>
        </authorList>
    </citation>
    <scope>NUCLEOTIDE SEQUENCE</scope>
    <source>
        <strain evidence="14">I ESC-2004</strain>
    </source>
</reference>
<evidence type="ECO:0000256" key="7">
    <source>
        <dbReference type="SAM" id="MobiDB-lite"/>
    </source>
</evidence>
<dbReference type="GO" id="GO:0005829">
    <property type="term" value="C:cytosol"/>
    <property type="evidence" value="ECO:0007669"/>
    <property type="project" value="GOC"/>
</dbReference>
<dbReference type="InterPro" id="IPR040314">
    <property type="entry name" value="DOP1"/>
</dbReference>
<evidence type="ECO:0000259" key="8">
    <source>
        <dbReference type="Pfam" id="PF04118"/>
    </source>
</evidence>
<dbReference type="FunCoup" id="R7VE65">
    <property type="interactions" value="1015"/>
</dbReference>
<dbReference type="GO" id="GO:0006895">
    <property type="term" value="P:Golgi to endosome transport"/>
    <property type="evidence" value="ECO:0007669"/>
    <property type="project" value="InterPro"/>
</dbReference>
<reference evidence="13" key="3">
    <citation type="submission" date="2015-06" db="UniProtKB">
        <authorList>
            <consortium name="EnsemblMetazoa"/>
        </authorList>
    </citation>
    <scope>IDENTIFICATION</scope>
</reference>
<feature type="region of interest" description="Disordered" evidence="7">
    <location>
        <begin position="1070"/>
        <end position="1093"/>
    </location>
</feature>
<dbReference type="Proteomes" id="UP000014760">
    <property type="component" value="Unassembled WGS sequence"/>
</dbReference>
<dbReference type="PANTHER" id="PTHR14042">
    <property type="entry name" value="DOPEY-RELATED"/>
    <property type="match status" value="1"/>
</dbReference>
<evidence type="ECO:0000256" key="6">
    <source>
        <dbReference type="ARBA" id="ARBA00046326"/>
    </source>
</evidence>
<dbReference type="InterPro" id="IPR056457">
    <property type="entry name" value="DOP1_C"/>
</dbReference>
<dbReference type="InterPro" id="IPR007249">
    <property type="entry name" value="DOP1_N"/>
</dbReference>
<dbReference type="STRING" id="283909.R7VE65"/>
<evidence type="ECO:0000256" key="5">
    <source>
        <dbReference type="ARBA" id="ARBA00023136"/>
    </source>
</evidence>
<evidence type="ECO:0000313" key="13">
    <source>
        <dbReference type="EnsemblMetazoa" id="CapteP134195"/>
    </source>
</evidence>
<name>R7VE65_CAPTE</name>
<dbReference type="GO" id="GO:0000139">
    <property type="term" value="C:Golgi membrane"/>
    <property type="evidence" value="ECO:0007669"/>
    <property type="project" value="UniProtKB-SubCell"/>
</dbReference>
<feature type="region of interest" description="Disordered" evidence="7">
    <location>
        <begin position="553"/>
        <end position="594"/>
    </location>
</feature>
<dbReference type="SUPFAM" id="SSF48371">
    <property type="entry name" value="ARM repeat"/>
    <property type="match status" value="1"/>
</dbReference>
<feature type="domain" description="DOP1-like TPR" evidence="11">
    <location>
        <begin position="1122"/>
        <end position="1491"/>
    </location>
</feature>
<accession>R7VE65</accession>
<evidence type="ECO:0000259" key="9">
    <source>
        <dbReference type="Pfam" id="PF24597"/>
    </source>
</evidence>
<evidence type="ECO:0000313" key="14">
    <source>
        <dbReference type="Proteomes" id="UP000014760"/>
    </source>
</evidence>
<feature type="compositionally biased region" description="Acidic residues" evidence="7">
    <location>
        <begin position="563"/>
        <end position="578"/>
    </location>
</feature>